<dbReference type="Pfam" id="PF01774">
    <property type="entry name" value="UreD"/>
    <property type="match status" value="1"/>
</dbReference>
<dbReference type="PANTHER" id="PTHR33643">
    <property type="entry name" value="UREASE ACCESSORY PROTEIN D"/>
    <property type="match status" value="1"/>
</dbReference>
<accession>A0ABY7EYG9</accession>
<dbReference type="EMBL" id="CP111020">
    <property type="protein sequence ID" value="WAR14977.1"/>
    <property type="molecule type" value="Genomic_DNA"/>
</dbReference>
<evidence type="ECO:0000256" key="2">
    <source>
        <dbReference type="ARBA" id="ARBA00023186"/>
    </source>
</evidence>
<dbReference type="InterPro" id="IPR002669">
    <property type="entry name" value="UreD"/>
</dbReference>
<dbReference type="PANTHER" id="PTHR33643:SF1">
    <property type="entry name" value="UREASE ACCESSORY PROTEIN D"/>
    <property type="match status" value="1"/>
</dbReference>
<proteinExistence type="inferred from homology"/>
<keyword evidence="2" id="KW-0143">Chaperone</keyword>
<evidence type="ECO:0000313" key="3">
    <source>
        <dbReference type="EMBL" id="WAR14977.1"/>
    </source>
</evidence>
<comment type="similarity">
    <text evidence="1">Belongs to the UreD family.</text>
</comment>
<protein>
    <submittedName>
        <fullName evidence="3">URED-like protein</fullName>
    </submittedName>
</protein>
<reference evidence="3" key="1">
    <citation type="submission" date="2022-11" db="EMBL/GenBank/DDBJ databases">
        <title>Centuries of genome instability and evolution in soft-shell clam transmissible cancer (bioRxiv).</title>
        <authorList>
            <person name="Hart S.F.M."/>
            <person name="Yonemitsu M.A."/>
            <person name="Giersch R.M."/>
            <person name="Beal B.F."/>
            <person name="Arriagada G."/>
            <person name="Davis B.W."/>
            <person name="Ostrander E.A."/>
            <person name="Goff S.P."/>
            <person name="Metzger M.J."/>
        </authorList>
    </citation>
    <scope>NUCLEOTIDE SEQUENCE</scope>
    <source>
        <strain evidence="3">MELC-2E11</strain>
        <tissue evidence="3">Siphon/mantle</tissue>
    </source>
</reference>
<name>A0ABY7EYG9_MYAAR</name>
<evidence type="ECO:0000313" key="4">
    <source>
        <dbReference type="Proteomes" id="UP001164746"/>
    </source>
</evidence>
<evidence type="ECO:0000256" key="1">
    <source>
        <dbReference type="ARBA" id="ARBA00007177"/>
    </source>
</evidence>
<gene>
    <name evidence="3" type="ORF">MAR_005082</name>
</gene>
<sequence>MTQFSVEKRHQAKGKGCVVVESFQECQQENEFSKANVTSLINSYPLKLMIPSHASENNSIWVYPVTFGGGLVGGDGIEMTFHVKPHCCAVITGQESTKVYHCEDALTTKQTTRGTVEDHALLCVMSDPVVCYRNSTFSQKQVLGSCIIIGKQMETIATKLNTRFGKKKSIGEKYDQEIVVSVSPLRYSVAMETVPGVYIRFMAVSSSKAYKSVVSVIAEN</sequence>
<keyword evidence="4" id="KW-1185">Reference proteome</keyword>
<organism evidence="3 4">
    <name type="scientific">Mya arenaria</name>
    <name type="common">Soft-shell clam</name>
    <dbReference type="NCBI Taxonomy" id="6604"/>
    <lineage>
        <taxon>Eukaryota</taxon>
        <taxon>Metazoa</taxon>
        <taxon>Spiralia</taxon>
        <taxon>Lophotrochozoa</taxon>
        <taxon>Mollusca</taxon>
        <taxon>Bivalvia</taxon>
        <taxon>Autobranchia</taxon>
        <taxon>Heteroconchia</taxon>
        <taxon>Euheterodonta</taxon>
        <taxon>Imparidentia</taxon>
        <taxon>Neoheterodontei</taxon>
        <taxon>Myida</taxon>
        <taxon>Myoidea</taxon>
        <taxon>Myidae</taxon>
        <taxon>Mya</taxon>
    </lineage>
</organism>
<dbReference type="Proteomes" id="UP001164746">
    <property type="component" value="Chromosome 9"/>
</dbReference>